<feature type="domain" description="DUF7159" evidence="3">
    <location>
        <begin position="2"/>
        <end position="237"/>
    </location>
</feature>
<name>A0A375YWA3_MYCSH</name>
<keyword evidence="2" id="KW-1133">Transmembrane helix</keyword>
<dbReference type="RefSeq" id="WP_232321083.1">
    <property type="nucleotide sequence ID" value="NZ_JACKUN010000026.1"/>
</dbReference>
<dbReference type="InterPro" id="IPR055583">
    <property type="entry name" value="DUF7159"/>
</dbReference>
<feature type="transmembrane region" description="Helical" evidence="2">
    <location>
        <begin position="310"/>
        <end position="333"/>
    </location>
</feature>
<keyword evidence="5" id="KW-1185">Reference proteome</keyword>
<organism evidence="4 5">
    <name type="scientific">Mycobacterium shimoidei</name>
    <dbReference type="NCBI Taxonomy" id="29313"/>
    <lineage>
        <taxon>Bacteria</taxon>
        <taxon>Bacillati</taxon>
        <taxon>Actinomycetota</taxon>
        <taxon>Actinomycetes</taxon>
        <taxon>Mycobacteriales</taxon>
        <taxon>Mycobacteriaceae</taxon>
        <taxon>Mycobacterium</taxon>
    </lineage>
</organism>
<evidence type="ECO:0000313" key="4">
    <source>
        <dbReference type="EMBL" id="SRX93092.1"/>
    </source>
</evidence>
<dbReference type="AlphaFoldDB" id="A0A375YWA3"/>
<dbReference type="Pfam" id="PF23717">
    <property type="entry name" value="DUF7159"/>
    <property type="match status" value="1"/>
</dbReference>
<dbReference type="Proteomes" id="UP000252015">
    <property type="component" value="Unassembled WGS sequence"/>
</dbReference>
<evidence type="ECO:0000256" key="1">
    <source>
        <dbReference type="SAM" id="MobiDB-lite"/>
    </source>
</evidence>
<dbReference type="EMBL" id="UEGW01000001">
    <property type="protein sequence ID" value="SRX93092.1"/>
    <property type="molecule type" value="Genomic_DNA"/>
</dbReference>
<feature type="compositionally biased region" description="Pro residues" evidence="1">
    <location>
        <begin position="355"/>
        <end position="385"/>
    </location>
</feature>
<reference evidence="4 5" key="1">
    <citation type="submission" date="2018-05" db="EMBL/GenBank/DDBJ databases">
        <authorList>
            <consortium name="IHU Genomes"/>
        </authorList>
    </citation>
    <scope>NUCLEOTIDE SEQUENCE [LARGE SCALE GENOMIC DNA]</scope>
    <source>
        <strain evidence="4 5">P7336</strain>
    </source>
</reference>
<evidence type="ECO:0000313" key="5">
    <source>
        <dbReference type="Proteomes" id="UP000252015"/>
    </source>
</evidence>
<keyword evidence="2" id="KW-0472">Membrane</keyword>
<accession>A0A375YWA3</accession>
<gene>
    <name evidence="4" type="ORF">MSP7336_01325</name>
</gene>
<protein>
    <recommendedName>
        <fullName evidence="3">DUF7159 domain-containing protein</fullName>
    </recommendedName>
</protein>
<feature type="region of interest" description="Disordered" evidence="1">
    <location>
        <begin position="354"/>
        <end position="385"/>
    </location>
</feature>
<dbReference type="STRING" id="29313.BHQ16_16575"/>
<proteinExistence type="predicted"/>
<sequence>MDIVLGVSMAPKRVHVVLVEGEDADGTIVDEDNIEVPDDRDPTRPPTPSAAEQVISAIVGTHQSAAQSGYQLKSTGVTCTDPIEASALRDALAAYKVENVMLVSAFLAAAALAQRVGSERGRANTGLLFVESDAATLAVVDSSDGSIADVRQEPLPDDDTEAVARLTAMAADAGRLESHPEELLVVGDTGVNVEMVKPELEAATSLVVSTADEPETALARGAALASAHAPLFNSSTAALAYAQDPGVGAVHPEVALAAGLAAAPGPDHDATQDNQPLAYSAAPDDDADAVTGYADADFAAEQLEAERKPFLVALGVLIIFVAGVAALAIALALDIRPDVDQRPNLGQRVVVPTKQAPPAPAPAPAPQAPAPAVAPAPAPAPVAPAPAPAPPPIAPPPPPALPPIPVPAPRPPVPGPGIPGAPGIPGPKIPGPKIPGPHIPGPHIPGPGIPGFGGGHGPGPHIPGIPNIPGIPGI</sequence>
<dbReference type="PRINTS" id="PR01217">
    <property type="entry name" value="PRICHEXTENSN"/>
</dbReference>
<evidence type="ECO:0000259" key="3">
    <source>
        <dbReference type="Pfam" id="PF23717"/>
    </source>
</evidence>
<keyword evidence="2" id="KW-0812">Transmembrane</keyword>
<evidence type="ECO:0000256" key="2">
    <source>
        <dbReference type="SAM" id="Phobius"/>
    </source>
</evidence>